<accession>A0A1U9Z287</accession>
<dbReference type="Gene3D" id="2.160.20.20">
    <property type="match status" value="1"/>
</dbReference>
<gene>
    <name evidence="2" type="ORF">Mame_02460</name>
</gene>
<evidence type="ECO:0000313" key="3">
    <source>
        <dbReference type="Proteomes" id="UP000191135"/>
    </source>
</evidence>
<sequence length="763" mass="79862">MSAKDALGVNYIPHPGGAANFNITGGTIEVEGTGNFGLGVTNYSTPTASADNYTTTVQIGVAASLTADARSYVFANNNDSASNILEITTSGIIEGDIMLGGGGSTFNLTGGSINGYIYGDFDTVYGTPLDTQNQGTDTLNWTAGTLSGGFFGGGGNDYANLSTLPSETGNYVFQLDGGESDNDSETNQDFDLLSLSNNEPLDIEGRYLTRWERIIIEYSTVNFTDTLLTLDQSPLGGNFNDLGDLFVNTGGTIETNKSGSSGTSFTLAGNLKLGGGAWRSYGQSLTIISGNVGNGGSLNLADGVVGGSFIIGGDYKGISGIIVIDTDFGRLTSDSARINGQITGTTEINVIPYGNAGSPGAIPIILTGANPPPEGSFQLEENGQPVSGIYQYDIYYILDDKNSGVYLASSDPSSMNSVAEYNSFLQRPGIRLAELIDAGVALQPYVPLYEAYQSVLLEMTRLPSLKTRSGGRYDGGAALSSGPALDAVWGRVGGGFDHFDPQSSTTGYDYDMSSFEMQAGLDGLFLDSAAGALVGGFTAHYQTGEAKVHSRYGDSKIHPDGYGFGGTLTWFGTNGFYTDAQAALTWYSSELKADDLPLSPDDSEAFGYALSLEAGQAFGIGDGVSLTPQAQLSFASVSVDSFTGAYSDDVDFDDGQSLLGRVGLSIEKESAWTDINGQARAANIYGLANLYYEFLGETTATVADVLDFSSEPDDFTGEIGFGGSIDWQAGKLQYSAFAELTASTGFSTGSYGYGGNVGLKVRW</sequence>
<dbReference type="Proteomes" id="UP000191135">
    <property type="component" value="Chromosome"/>
</dbReference>
<dbReference type="PANTHER" id="PTHR35037">
    <property type="entry name" value="C-TERMINAL REGION OF AIDA-LIKE PROTEIN"/>
    <property type="match status" value="1"/>
</dbReference>
<name>A0A1U9Z287_9HYPH</name>
<dbReference type="InterPro" id="IPR012332">
    <property type="entry name" value="Autotransporter_pectin_lyase_C"/>
</dbReference>
<dbReference type="InterPro" id="IPR005546">
    <property type="entry name" value="Autotransporte_beta"/>
</dbReference>
<dbReference type="Gene3D" id="2.40.128.130">
    <property type="entry name" value="Autotransporter beta-domain"/>
    <property type="match status" value="1"/>
</dbReference>
<dbReference type="eggNOG" id="COG3468">
    <property type="taxonomic scope" value="Bacteria"/>
</dbReference>
<dbReference type="SMART" id="SM00869">
    <property type="entry name" value="Autotransporter"/>
    <property type="match status" value="1"/>
</dbReference>
<dbReference type="PROSITE" id="PS51208">
    <property type="entry name" value="AUTOTRANSPORTER"/>
    <property type="match status" value="1"/>
</dbReference>
<dbReference type="NCBIfam" id="TIGR01414">
    <property type="entry name" value="autotrans_barl"/>
    <property type="match status" value="1"/>
</dbReference>
<dbReference type="KEGG" id="mmed:Mame_02460"/>
<dbReference type="SUPFAM" id="SSF103515">
    <property type="entry name" value="Autotransporter"/>
    <property type="match status" value="1"/>
</dbReference>
<evidence type="ECO:0000313" key="2">
    <source>
        <dbReference type="EMBL" id="AQZ51788.1"/>
    </source>
</evidence>
<protein>
    <recommendedName>
        <fullName evidence="1">Autotransporter domain-containing protein</fullName>
    </recommendedName>
</protein>
<dbReference type="STRING" id="1122214.Mame_02460"/>
<reference evidence="2 3" key="1">
    <citation type="submission" date="2017-03" db="EMBL/GenBank/DDBJ databases">
        <title>Foreign affairs: Plasmid Transfer between Roseobacters and Rhizobia.</title>
        <authorList>
            <person name="Bartling P."/>
            <person name="Bunk B."/>
            <person name="Overmann J."/>
            <person name="Brinkmann H."/>
            <person name="Petersen J."/>
        </authorList>
    </citation>
    <scope>NUCLEOTIDE SEQUENCE [LARGE SCALE GENOMIC DNA]</scope>
    <source>
        <strain evidence="2 3">MACL11</strain>
    </source>
</reference>
<organism evidence="2 3">
    <name type="scientific">Martelella mediterranea DSM 17316</name>
    <dbReference type="NCBI Taxonomy" id="1122214"/>
    <lineage>
        <taxon>Bacteria</taxon>
        <taxon>Pseudomonadati</taxon>
        <taxon>Pseudomonadota</taxon>
        <taxon>Alphaproteobacteria</taxon>
        <taxon>Hyphomicrobiales</taxon>
        <taxon>Aurantimonadaceae</taxon>
        <taxon>Martelella</taxon>
    </lineage>
</organism>
<evidence type="ECO:0000259" key="1">
    <source>
        <dbReference type="PROSITE" id="PS51208"/>
    </source>
</evidence>
<feature type="domain" description="Autotransporter" evidence="1">
    <location>
        <begin position="481"/>
        <end position="763"/>
    </location>
</feature>
<dbReference type="InterPro" id="IPR051551">
    <property type="entry name" value="Autotransporter_adhesion"/>
</dbReference>
<dbReference type="EMBL" id="CP020330">
    <property type="protein sequence ID" value="AQZ51788.1"/>
    <property type="molecule type" value="Genomic_DNA"/>
</dbReference>
<dbReference type="Pfam" id="PF03797">
    <property type="entry name" value="Autotransporter"/>
    <property type="match status" value="1"/>
</dbReference>
<dbReference type="GO" id="GO:0019867">
    <property type="term" value="C:outer membrane"/>
    <property type="evidence" value="ECO:0007669"/>
    <property type="project" value="InterPro"/>
</dbReference>
<dbReference type="InterPro" id="IPR036709">
    <property type="entry name" value="Autotransporte_beta_dom_sf"/>
</dbReference>
<dbReference type="PANTHER" id="PTHR35037:SF3">
    <property type="entry name" value="C-TERMINAL REGION OF AIDA-LIKE PROTEIN"/>
    <property type="match status" value="1"/>
</dbReference>
<keyword evidence="3" id="KW-1185">Reference proteome</keyword>
<dbReference type="AlphaFoldDB" id="A0A1U9Z287"/>
<dbReference type="InterPro" id="IPR006315">
    <property type="entry name" value="OM_autotransptr_brl_dom"/>
</dbReference>
<proteinExistence type="predicted"/>